<evidence type="ECO:0000256" key="2">
    <source>
        <dbReference type="ARBA" id="ARBA00005189"/>
    </source>
</evidence>
<evidence type="ECO:0000256" key="11">
    <source>
        <dbReference type="PIRSR" id="PIRSR601885-2"/>
    </source>
</evidence>
<comment type="cofactor">
    <cofactor evidence="10">
        <name>Fe cation</name>
        <dbReference type="ChEBI" id="CHEBI:24875"/>
    </cofactor>
    <text evidence="10">Binds 1 Fe cation per subunit.</text>
</comment>
<dbReference type="GO" id="GO:0016702">
    <property type="term" value="F:oxidoreductase activity, acting on single donors with incorporation of molecular oxygen, incorporation of two atoms of oxygen"/>
    <property type="evidence" value="ECO:0007669"/>
    <property type="project" value="InterPro"/>
</dbReference>
<evidence type="ECO:0000256" key="13">
    <source>
        <dbReference type="PROSITE-ProRule" id="PRU00152"/>
    </source>
</evidence>
<dbReference type="Ensembl" id="ENSOABT00000084719.1">
    <property type="protein sequence ID" value="ENSOABP00000059751.1"/>
    <property type="gene ID" value="ENSOABG00000014278.2"/>
</dbReference>
<dbReference type="PANTHER" id="PTHR11771">
    <property type="entry name" value="LIPOXYGENASE"/>
    <property type="match status" value="1"/>
</dbReference>
<dbReference type="Gene3D" id="3.10.450.60">
    <property type="match status" value="1"/>
</dbReference>
<evidence type="ECO:0000313" key="17">
    <source>
        <dbReference type="Proteomes" id="UP000472276"/>
    </source>
</evidence>
<dbReference type="Gene3D" id="1.20.245.10">
    <property type="entry name" value="Lipoxygenase-1, Domain 5"/>
    <property type="match status" value="1"/>
</dbReference>
<dbReference type="InterPro" id="IPR036392">
    <property type="entry name" value="PLAT/LH2_dom_sf"/>
</dbReference>
<protein>
    <recommendedName>
        <fullName evidence="18">Arachidonate 15-lipoxygenase type B</fullName>
    </recommendedName>
</protein>
<dbReference type="InterPro" id="IPR001024">
    <property type="entry name" value="PLAT/LH2_dom"/>
</dbReference>
<keyword evidence="17" id="KW-1185">Reference proteome</keyword>
<dbReference type="Pfam" id="PF01477">
    <property type="entry name" value="PLAT"/>
    <property type="match status" value="1"/>
</dbReference>
<sequence>MINYEVTVFTGNLALASTFNSVYITLVGTDGESKRIDLTSWKPSFLKGQVSHFIVSCPKFLGKLVMIKLDKQKRILKDSWYPAKVEVKSPKNKTYHFPIYHWITDSEVYCFREGTALRIFDDSNSHVGGHSRQQELKQRQKVFRWDVYAQGIPQCIKADSIQSLPYDVQFSFTKTAEMKYTAVTGLVELELIEMAELKKKWTHIDDISHLLCAHRTQVTDFVHKHWKEDSLFGYQFLNGVNPMLIRCCKALPKNFPVTGDMVSLHGGGSLADEMMKGNIFLCDYKLLDGVQPNTISRKKQYLMAPLILLQKTSDNKLMPIAIQLKQKPAKDNPIFLPTDSEYDWLLAKIFVRSANFNFYEVSVHLLRTHLLAEVFTVSLLRNLPMVHPLYKLLMPHTRYTLQINVLARQLLISQTGVLTRFAASGGKGVITILQKSLSSLTYSSLCIPDDIAERGLKDVPNFYYRDDGLKLWEIIFRFVKEILTSYYKTDAEVQKDSELQNWIHDIYEHGFLSQASTGIPQKFTTVDEMIKFVTMVIFTCSAQHSAVNSGQYDFGAWMPNSPVTLQLPPPTKKGKASEKSMLDTFPDIQTTVHGMAVMWLLSKQSSDSIFLGQYPEEHFSEEVPCQKIKDFQVELKRLSAEIKARNSGLDLPYTYLDPEVIENSVSI</sequence>
<dbReference type="InterPro" id="IPR013819">
    <property type="entry name" value="LipOase_C"/>
</dbReference>
<feature type="binding site" evidence="11">
    <location>
        <position position="78"/>
    </location>
    <ligand>
        <name>Ca(2+)</name>
        <dbReference type="ChEBI" id="CHEBI:29108"/>
        <label>1</label>
    </ligand>
</feature>
<dbReference type="RefSeq" id="XP_039463066.1">
    <property type="nucleotide sequence ID" value="XM_039607132.1"/>
</dbReference>
<dbReference type="GeneID" id="116327379"/>
<dbReference type="GO" id="GO:0034440">
    <property type="term" value="P:lipid oxidation"/>
    <property type="evidence" value="ECO:0007669"/>
    <property type="project" value="InterPro"/>
</dbReference>
<evidence type="ECO:0000313" key="16">
    <source>
        <dbReference type="Ensembl" id="ENSOABP00000059751.1"/>
    </source>
</evidence>
<evidence type="ECO:0000256" key="12">
    <source>
        <dbReference type="PIRSR" id="PIRSR601885-3"/>
    </source>
</evidence>
<dbReference type="PRINTS" id="PR00087">
    <property type="entry name" value="LIPOXYGENASE"/>
</dbReference>
<evidence type="ECO:0000256" key="6">
    <source>
        <dbReference type="ARBA" id="ARBA00022964"/>
    </source>
</evidence>
<feature type="binding site" evidence="10">
    <location>
        <position position="667"/>
    </location>
    <ligand>
        <name>Fe cation</name>
        <dbReference type="ChEBI" id="CHEBI:24875"/>
        <note>catalytic</note>
    </ligand>
</feature>
<dbReference type="SUPFAM" id="SSF48484">
    <property type="entry name" value="Lipoxigenase"/>
    <property type="match status" value="1"/>
</dbReference>
<evidence type="ECO:0008006" key="18">
    <source>
        <dbReference type="Google" id="ProtNLM"/>
    </source>
</evidence>
<dbReference type="KEGG" id="oau:116327379"/>
<keyword evidence="6" id="KW-0223">Dioxygenase</keyword>
<comment type="pathway">
    <text evidence="2">Lipid metabolism.</text>
</comment>
<dbReference type="GO" id="GO:0005506">
    <property type="term" value="F:iron ion binding"/>
    <property type="evidence" value="ECO:0007669"/>
    <property type="project" value="InterPro"/>
</dbReference>
<evidence type="ECO:0000256" key="7">
    <source>
        <dbReference type="ARBA" id="ARBA00023002"/>
    </source>
</evidence>
<comment type="similarity">
    <text evidence="3">Belongs to the lipoxygenase family.</text>
</comment>
<proteinExistence type="inferred from homology"/>
<organism evidence="16 17">
    <name type="scientific">Oreochromis aureus</name>
    <name type="common">Israeli tilapia</name>
    <name type="synonym">Chromis aureus</name>
    <dbReference type="NCBI Taxonomy" id="47969"/>
    <lineage>
        <taxon>Eukaryota</taxon>
        <taxon>Metazoa</taxon>
        <taxon>Chordata</taxon>
        <taxon>Craniata</taxon>
        <taxon>Vertebrata</taxon>
        <taxon>Euteleostomi</taxon>
        <taxon>Actinopterygii</taxon>
        <taxon>Neopterygii</taxon>
        <taxon>Teleostei</taxon>
        <taxon>Neoteleostei</taxon>
        <taxon>Acanthomorphata</taxon>
        <taxon>Ovalentaria</taxon>
        <taxon>Cichlomorphae</taxon>
        <taxon>Cichliformes</taxon>
        <taxon>Cichlidae</taxon>
        <taxon>African cichlids</taxon>
        <taxon>Pseudocrenilabrinae</taxon>
        <taxon>Oreochromini</taxon>
        <taxon>Oreochromis</taxon>
    </lineage>
</organism>
<keyword evidence="8 10" id="KW-0408">Iron</keyword>
<dbReference type="Proteomes" id="UP000472276">
    <property type="component" value="Unassembled WGS sequence"/>
</dbReference>
<evidence type="ECO:0000256" key="3">
    <source>
        <dbReference type="ARBA" id="ARBA00009419"/>
    </source>
</evidence>
<feature type="site" description="Essential for stabilizing binding to COTL1" evidence="12">
    <location>
        <position position="102"/>
    </location>
</feature>
<evidence type="ECO:0000256" key="5">
    <source>
        <dbReference type="ARBA" id="ARBA00022723"/>
    </source>
</evidence>
<dbReference type="InterPro" id="IPR020834">
    <property type="entry name" value="LipOase_CS"/>
</dbReference>
<keyword evidence="7" id="KW-0560">Oxidoreductase</keyword>
<evidence type="ECO:0000256" key="8">
    <source>
        <dbReference type="ARBA" id="ARBA00023004"/>
    </source>
</evidence>
<dbReference type="AlphaFoldDB" id="A0AAZ1WVW2"/>
<dbReference type="Gene3D" id="2.60.60.20">
    <property type="entry name" value="PLAT/LH2 domain"/>
    <property type="match status" value="1"/>
</dbReference>
<keyword evidence="9" id="KW-0443">Lipid metabolism</keyword>
<dbReference type="InterPro" id="IPR000907">
    <property type="entry name" value="LipOase"/>
</dbReference>
<comment type="subcellular location">
    <subcellularLocation>
        <location evidence="1">Cytoplasm</location>
    </subcellularLocation>
</comment>
<dbReference type="InterPro" id="IPR036226">
    <property type="entry name" value="LipOase_C_sf"/>
</dbReference>
<keyword evidence="4" id="KW-0963">Cytoplasm</keyword>
<gene>
    <name evidence="16" type="primary">LOC116327379</name>
</gene>
<evidence type="ECO:0000259" key="14">
    <source>
        <dbReference type="PROSITE" id="PS50095"/>
    </source>
</evidence>
<reference evidence="16" key="2">
    <citation type="submission" date="2025-08" db="UniProtKB">
        <authorList>
            <consortium name="Ensembl"/>
        </authorList>
    </citation>
    <scope>IDENTIFICATION</scope>
</reference>
<dbReference type="FunFam" id="1.20.245.10:FF:000001">
    <property type="entry name" value="Arachidonate 5-lipoxygenase a"/>
    <property type="match status" value="1"/>
</dbReference>
<dbReference type="PRINTS" id="PR00467">
    <property type="entry name" value="MAMLPOXGNASE"/>
</dbReference>
<dbReference type="PROSITE" id="PS51393">
    <property type="entry name" value="LIPOXYGENASE_3"/>
    <property type="match status" value="1"/>
</dbReference>
<dbReference type="PROSITE" id="PS50095">
    <property type="entry name" value="PLAT"/>
    <property type="match status" value="1"/>
</dbReference>
<evidence type="ECO:0000256" key="10">
    <source>
        <dbReference type="PIRSR" id="PIRSR601885-1"/>
    </source>
</evidence>
<keyword evidence="5 10" id="KW-0479">Metal-binding</keyword>
<reference evidence="17" key="1">
    <citation type="submission" date="2020-03" db="EMBL/GenBank/DDBJ databases">
        <title>Evolution of repeat sequences and sex chromosomes of tilapia species revealed by chromosome-level genomes.</title>
        <authorList>
            <person name="Xu L."/>
            <person name="Tao W."/>
            <person name="Wang D."/>
            <person name="Zhou Q."/>
        </authorList>
    </citation>
    <scope>NUCLEOTIDE SEQUENCE [LARGE SCALE GENOMIC DNA]</scope>
    <source>
        <strain evidence="17">Israel</strain>
    </source>
</reference>
<evidence type="ECO:0000256" key="4">
    <source>
        <dbReference type="ARBA" id="ARBA00022490"/>
    </source>
</evidence>
<evidence type="ECO:0000256" key="9">
    <source>
        <dbReference type="ARBA" id="ARBA00023098"/>
    </source>
</evidence>
<feature type="domain" description="Lipoxygenase" evidence="15">
    <location>
        <begin position="117"/>
        <end position="667"/>
    </location>
</feature>
<feature type="binding site" evidence="10">
    <location>
        <position position="364"/>
    </location>
    <ligand>
        <name>Fe cation</name>
        <dbReference type="ChEBI" id="CHEBI:24875"/>
        <note>catalytic</note>
    </ligand>
</feature>
<dbReference type="PROSITE" id="PS00081">
    <property type="entry name" value="LIPOXYGENASE_2"/>
    <property type="match status" value="1"/>
</dbReference>
<name>A0AAZ1WVW2_OREAU</name>
<dbReference type="SUPFAM" id="SSF49723">
    <property type="entry name" value="Lipase/lipooxygenase domain (PLAT/LH2 domain)"/>
    <property type="match status" value="1"/>
</dbReference>
<reference evidence="16" key="3">
    <citation type="submission" date="2025-09" db="UniProtKB">
        <authorList>
            <consortium name="Ensembl"/>
        </authorList>
    </citation>
    <scope>IDENTIFICATION</scope>
</reference>
<dbReference type="RefSeq" id="XP_031604820.2">
    <property type="nucleotide sequence ID" value="XM_031748960.2"/>
</dbReference>
<feature type="binding site" evidence="10">
    <location>
        <position position="544"/>
    </location>
    <ligand>
        <name>Fe cation</name>
        <dbReference type="ChEBI" id="CHEBI:24875"/>
        <note>catalytic</note>
    </ligand>
</feature>
<evidence type="ECO:0000259" key="15">
    <source>
        <dbReference type="PROSITE" id="PS51393"/>
    </source>
</evidence>
<comment type="caution">
    <text evidence="13">Lacks conserved residue(s) required for the propagation of feature annotation.</text>
</comment>
<evidence type="ECO:0000256" key="1">
    <source>
        <dbReference type="ARBA" id="ARBA00004496"/>
    </source>
</evidence>
<dbReference type="Pfam" id="PF00305">
    <property type="entry name" value="Lipoxygenase"/>
    <property type="match status" value="1"/>
</dbReference>
<keyword evidence="11" id="KW-0106">Calcium</keyword>
<accession>A0AAZ1WVW2</accession>
<feature type="binding site" evidence="10">
    <location>
        <position position="369"/>
    </location>
    <ligand>
        <name>Fe cation</name>
        <dbReference type="ChEBI" id="CHEBI:24875"/>
        <note>catalytic</note>
    </ligand>
</feature>
<dbReference type="InterPro" id="IPR001885">
    <property type="entry name" value="LipOase_mml"/>
</dbReference>
<feature type="domain" description="PLAT" evidence="14">
    <location>
        <begin position="2"/>
        <end position="117"/>
    </location>
</feature>
<dbReference type="SMART" id="SM00308">
    <property type="entry name" value="LH2"/>
    <property type="match status" value="1"/>
</dbReference>
<dbReference type="GO" id="GO:0005737">
    <property type="term" value="C:cytoplasm"/>
    <property type="evidence" value="ECO:0007669"/>
    <property type="project" value="UniProtKB-SubCell"/>
</dbReference>